<evidence type="ECO:0000256" key="7">
    <source>
        <dbReference type="SAM" id="MobiDB-lite"/>
    </source>
</evidence>
<dbReference type="InterPro" id="IPR020568">
    <property type="entry name" value="Ribosomal_Su5_D2-typ_SF"/>
</dbReference>
<accession>A0A1F8EYU2</accession>
<dbReference type="InterPro" id="IPR023035">
    <property type="entry name" value="Ribosomal_uS9_bac/plastid"/>
</dbReference>
<dbReference type="GO" id="GO:0003723">
    <property type="term" value="F:RNA binding"/>
    <property type="evidence" value="ECO:0007669"/>
    <property type="project" value="TreeGrafter"/>
</dbReference>
<evidence type="ECO:0000313" key="9">
    <source>
        <dbReference type="Proteomes" id="UP000177419"/>
    </source>
</evidence>
<evidence type="ECO:0000256" key="4">
    <source>
        <dbReference type="ARBA" id="ARBA00035259"/>
    </source>
</evidence>
<dbReference type="Pfam" id="PF00380">
    <property type="entry name" value="Ribosomal_S9"/>
    <property type="match status" value="1"/>
</dbReference>
<dbReference type="STRING" id="1802669.A2746_01620"/>
<comment type="similarity">
    <text evidence="1 5 6">Belongs to the universal ribosomal protein uS9 family.</text>
</comment>
<dbReference type="Gene3D" id="3.30.230.10">
    <property type="match status" value="1"/>
</dbReference>
<name>A0A1F8EYU2_9BACT</name>
<evidence type="ECO:0000256" key="5">
    <source>
        <dbReference type="HAMAP-Rule" id="MF_00532"/>
    </source>
</evidence>
<dbReference type="InterPro" id="IPR020574">
    <property type="entry name" value="Ribosomal_uS9_CS"/>
</dbReference>
<evidence type="ECO:0000256" key="6">
    <source>
        <dbReference type="RuleBase" id="RU003815"/>
    </source>
</evidence>
<evidence type="ECO:0000256" key="3">
    <source>
        <dbReference type="ARBA" id="ARBA00023274"/>
    </source>
</evidence>
<dbReference type="HAMAP" id="MF_00532_B">
    <property type="entry name" value="Ribosomal_uS9_B"/>
    <property type="match status" value="1"/>
</dbReference>
<evidence type="ECO:0000313" key="8">
    <source>
        <dbReference type="EMBL" id="OGN06031.1"/>
    </source>
</evidence>
<dbReference type="InterPro" id="IPR014721">
    <property type="entry name" value="Ribsml_uS5_D2-typ_fold_subgr"/>
</dbReference>
<dbReference type="SUPFAM" id="SSF54211">
    <property type="entry name" value="Ribosomal protein S5 domain 2-like"/>
    <property type="match status" value="1"/>
</dbReference>
<dbReference type="AlphaFoldDB" id="A0A1F8EYU2"/>
<dbReference type="PANTHER" id="PTHR21569">
    <property type="entry name" value="RIBOSOMAL PROTEIN S9"/>
    <property type="match status" value="1"/>
</dbReference>
<dbReference type="GO" id="GO:0003735">
    <property type="term" value="F:structural constituent of ribosome"/>
    <property type="evidence" value="ECO:0007669"/>
    <property type="project" value="InterPro"/>
</dbReference>
<dbReference type="GO" id="GO:0015935">
    <property type="term" value="C:small ribosomal subunit"/>
    <property type="evidence" value="ECO:0007669"/>
    <property type="project" value="TreeGrafter"/>
</dbReference>
<dbReference type="FunFam" id="3.30.230.10:FF:000001">
    <property type="entry name" value="30S ribosomal protein S9"/>
    <property type="match status" value="1"/>
</dbReference>
<dbReference type="GO" id="GO:0006412">
    <property type="term" value="P:translation"/>
    <property type="evidence" value="ECO:0007669"/>
    <property type="project" value="UniProtKB-UniRule"/>
</dbReference>
<dbReference type="Proteomes" id="UP000177419">
    <property type="component" value="Unassembled WGS sequence"/>
</dbReference>
<keyword evidence="2 5" id="KW-0689">Ribosomal protein</keyword>
<evidence type="ECO:0000256" key="2">
    <source>
        <dbReference type="ARBA" id="ARBA00022980"/>
    </source>
</evidence>
<feature type="region of interest" description="Disordered" evidence="7">
    <location>
        <begin position="120"/>
        <end position="148"/>
    </location>
</feature>
<gene>
    <name evidence="5" type="primary">rpsI</name>
    <name evidence="8" type="ORF">A2746_01620</name>
</gene>
<protein>
    <recommendedName>
        <fullName evidence="4 5">Small ribosomal subunit protein uS9</fullName>
    </recommendedName>
</protein>
<keyword evidence="3 5" id="KW-0687">Ribonucleoprotein</keyword>
<dbReference type="InterPro" id="IPR000754">
    <property type="entry name" value="Ribosomal_uS9"/>
</dbReference>
<dbReference type="EMBL" id="MGJJ01000001">
    <property type="protein sequence ID" value="OGN06031.1"/>
    <property type="molecule type" value="Genomic_DNA"/>
</dbReference>
<proteinExistence type="inferred from homology"/>
<reference evidence="8 9" key="1">
    <citation type="journal article" date="2016" name="Nat. Commun.">
        <title>Thousands of microbial genomes shed light on interconnected biogeochemical processes in an aquifer system.</title>
        <authorList>
            <person name="Anantharaman K."/>
            <person name="Brown C.T."/>
            <person name="Hug L.A."/>
            <person name="Sharon I."/>
            <person name="Castelle C.J."/>
            <person name="Probst A.J."/>
            <person name="Thomas B.C."/>
            <person name="Singh A."/>
            <person name="Wilkins M.J."/>
            <person name="Karaoz U."/>
            <person name="Brodie E.L."/>
            <person name="Williams K.H."/>
            <person name="Hubbard S.S."/>
            <person name="Banfield J.F."/>
        </authorList>
    </citation>
    <scope>NUCLEOTIDE SEQUENCE [LARGE SCALE GENOMIC DNA]</scope>
</reference>
<feature type="compositionally biased region" description="Basic residues" evidence="7">
    <location>
        <begin position="129"/>
        <end position="148"/>
    </location>
</feature>
<dbReference type="PROSITE" id="PS00360">
    <property type="entry name" value="RIBOSOMAL_S9"/>
    <property type="match status" value="1"/>
</dbReference>
<evidence type="ECO:0000256" key="1">
    <source>
        <dbReference type="ARBA" id="ARBA00005251"/>
    </source>
</evidence>
<dbReference type="PANTHER" id="PTHR21569:SF1">
    <property type="entry name" value="SMALL RIBOSOMAL SUBUNIT PROTEIN US9M"/>
    <property type="match status" value="1"/>
</dbReference>
<dbReference type="NCBIfam" id="NF001099">
    <property type="entry name" value="PRK00132.1"/>
    <property type="match status" value="1"/>
</dbReference>
<sequence>MQEFPKNNNGKEKYYQAIGRRKNSIARVRLYTKKSTDIIEEESALLFVNGKDYIDYFSDVNLRSVVESPLRKLKSLNRFKAVILVRGGGLSGQAEAIKHGLSRALVQFDQNFKKKLKKGGFLTRDPRAKERRKYGLKKARKAPQWQKR</sequence>
<comment type="caution">
    <text evidence="8">The sequence shown here is derived from an EMBL/GenBank/DDBJ whole genome shotgun (WGS) entry which is preliminary data.</text>
</comment>
<dbReference type="GO" id="GO:0005737">
    <property type="term" value="C:cytoplasm"/>
    <property type="evidence" value="ECO:0007669"/>
    <property type="project" value="UniProtKB-ARBA"/>
</dbReference>
<organism evidence="8 9">
    <name type="scientific">Candidatus Yanofskybacteria bacterium RIFCSPHIGHO2_01_FULL_44_22</name>
    <dbReference type="NCBI Taxonomy" id="1802669"/>
    <lineage>
        <taxon>Bacteria</taxon>
        <taxon>Candidatus Yanofskyibacteriota</taxon>
    </lineage>
</organism>